<protein>
    <recommendedName>
        <fullName evidence="4">DUF2752 domain-containing protein</fullName>
    </recommendedName>
</protein>
<gene>
    <name evidence="2" type="ORF">NCTC10295_00278</name>
</gene>
<name>A0A378UDQ8_BERDE</name>
<dbReference type="Proteomes" id="UP000254651">
    <property type="component" value="Unassembled WGS sequence"/>
</dbReference>
<evidence type="ECO:0008006" key="4">
    <source>
        <dbReference type="Google" id="ProtNLM"/>
    </source>
</evidence>
<dbReference type="AlphaFoldDB" id="A0A378UDQ8"/>
<dbReference type="RefSeq" id="WP_066076046.1">
    <property type="nucleotide sequence ID" value="NZ_CP181246.1"/>
</dbReference>
<sequence>MNTKCPNCGAINSLDSLLANAESAELLRLLADLSDLGALALRYLGLFRPAKSQLSFARAAKLLAEIVPAIRAGEICRDGVVCSAPPEAWQHGFRAALEARDTGRLKLPLKSHGYLYEIISQWRPEKALPEPANRLQDKAAKPSQTLRSAAKLEELRR</sequence>
<proteinExistence type="predicted"/>
<evidence type="ECO:0000313" key="3">
    <source>
        <dbReference type="Proteomes" id="UP000254651"/>
    </source>
</evidence>
<evidence type="ECO:0000313" key="2">
    <source>
        <dbReference type="EMBL" id="STZ75538.1"/>
    </source>
</evidence>
<feature type="region of interest" description="Disordered" evidence="1">
    <location>
        <begin position="132"/>
        <end position="157"/>
    </location>
</feature>
<reference evidence="2 3" key="1">
    <citation type="submission" date="2018-06" db="EMBL/GenBank/DDBJ databases">
        <authorList>
            <consortium name="Pathogen Informatics"/>
            <person name="Doyle S."/>
        </authorList>
    </citation>
    <scope>NUCLEOTIDE SEQUENCE [LARGE SCALE GENOMIC DNA]</scope>
    <source>
        <strain evidence="2 3">NCTC10295</strain>
    </source>
</reference>
<evidence type="ECO:0000256" key="1">
    <source>
        <dbReference type="SAM" id="MobiDB-lite"/>
    </source>
</evidence>
<dbReference type="EMBL" id="UGQS01000001">
    <property type="protein sequence ID" value="STZ75538.1"/>
    <property type="molecule type" value="Genomic_DNA"/>
</dbReference>
<organism evidence="2 3">
    <name type="scientific">Bergeriella denitrificans</name>
    <name type="common">Neisseria denitrificans</name>
    <dbReference type="NCBI Taxonomy" id="494"/>
    <lineage>
        <taxon>Bacteria</taxon>
        <taxon>Pseudomonadati</taxon>
        <taxon>Pseudomonadota</taxon>
        <taxon>Betaproteobacteria</taxon>
        <taxon>Neisseriales</taxon>
        <taxon>Neisseriaceae</taxon>
        <taxon>Bergeriella</taxon>
    </lineage>
</organism>
<keyword evidence="3" id="KW-1185">Reference proteome</keyword>
<accession>A0A378UDQ8</accession>